<dbReference type="Gene3D" id="3.40.50.720">
    <property type="entry name" value="NAD(P)-binding Rossmann-like Domain"/>
    <property type="match status" value="1"/>
</dbReference>
<dbReference type="OrthoDB" id="9804104at2"/>
<gene>
    <name evidence="3" type="ORF">EI427_06560</name>
</gene>
<name>A0A3S9P145_9BACT</name>
<dbReference type="KEGG" id="fll:EI427_06560"/>
<keyword evidence="4" id="KW-1185">Reference proteome</keyword>
<proteinExistence type="inferred from homology"/>
<dbReference type="CDD" id="cd05233">
    <property type="entry name" value="SDR_c"/>
    <property type="match status" value="1"/>
</dbReference>
<dbReference type="PROSITE" id="PS00061">
    <property type="entry name" value="ADH_SHORT"/>
    <property type="match status" value="1"/>
</dbReference>
<accession>A0A3S9P145</accession>
<dbReference type="PRINTS" id="PR00080">
    <property type="entry name" value="SDRFAMILY"/>
</dbReference>
<evidence type="ECO:0000256" key="1">
    <source>
        <dbReference type="ARBA" id="ARBA00006484"/>
    </source>
</evidence>
<organism evidence="3 4">
    <name type="scientific">Flammeovirga pectinis</name>
    <dbReference type="NCBI Taxonomy" id="2494373"/>
    <lineage>
        <taxon>Bacteria</taxon>
        <taxon>Pseudomonadati</taxon>
        <taxon>Bacteroidota</taxon>
        <taxon>Cytophagia</taxon>
        <taxon>Cytophagales</taxon>
        <taxon>Flammeovirgaceae</taxon>
        <taxon>Flammeovirga</taxon>
    </lineage>
</organism>
<evidence type="ECO:0000256" key="2">
    <source>
        <dbReference type="ARBA" id="ARBA00023002"/>
    </source>
</evidence>
<keyword evidence="2" id="KW-0560">Oxidoreductase</keyword>
<evidence type="ECO:0000313" key="4">
    <source>
        <dbReference type="Proteomes" id="UP000267268"/>
    </source>
</evidence>
<dbReference type="SUPFAM" id="SSF51735">
    <property type="entry name" value="NAD(P)-binding Rossmann-fold domains"/>
    <property type="match status" value="1"/>
</dbReference>
<dbReference type="InterPro" id="IPR002347">
    <property type="entry name" value="SDR_fam"/>
</dbReference>
<comment type="similarity">
    <text evidence="1">Belongs to the short-chain dehydrogenases/reductases (SDR) family.</text>
</comment>
<sequence length="240" mass="26835">MNVLITGVSKGLGLNIAEKLLSDGYSIYGISRTKSKEVEKLLLEYPSNFHFKSYDLSDGKNIKNELFGQWLRKIPLNAFINNAAMAYDDIITNLNIDKLEFMYKVNVFSPMLITKFVLRNMLLHKNISGSIIHISSISAHTGYKGLSMYASTKSALEGFSKNTAREWGELGVRSNCIVSGFMDTEMSSTLTDDQKNRIYKRTSLKKPVDPNSISNMISFLISDEAKSITGQNLFIDSGTI</sequence>
<dbReference type="GO" id="GO:0016491">
    <property type="term" value="F:oxidoreductase activity"/>
    <property type="evidence" value="ECO:0007669"/>
    <property type="project" value="UniProtKB-KW"/>
</dbReference>
<dbReference type="PRINTS" id="PR00081">
    <property type="entry name" value="GDHRDH"/>
</dbReference>
<dbReference type="InterPro" id="IPR020904">
    <property type="entry name" value="Sc_DH/Rdtase_CS"/>
</dbReference>
<dbReference type="RefSeq" id="WP_126612899.1">
    <property type="nucleotide sequence ID" value="NZ_CP034562.1"/>
</dbReference>
<dbReference type="PANTHER" id="PTHR24321:SF8">
    <property type="entry name" value="ESTRADIOL 17-BETA-DEHYDROGENASE 8-RELATED"/>
    <property type="match status" value="1"/>
</dbReference>
<reference evidence="3 4" key="1">
    <citation type="submission" date="2018-12" db="EMBL/GenBank/DDBJ databases">
        <title>Flammeovirga pectinis sp. nov., isolated from the gut of the Korean scallop, Patinopecten yessoensis.</title>
        <authorList>
            <person name="Bae J.-W."/>
            <person name="Jeong Y.-S."/>
            <person name="Kang W."/>
        </authorList>
    </citation>
    <scope>NUCLEOTIDE SEQUENCE [LARGE SCALE GENOMIC DNA]</scope>
    <source>
        <strain evidence="3 4">L12M1</strain>
    </source>
</reference>
<dbReference type="Proteomes" id="UP000267268">
    <property type="component" value="Chromosome 1"/>
</dbReference>
<protein>
    <submittedName>
        <fullName evidence="3">SDR family oxidoreductase</fullName>
    </submittedName>
</protein>
<dbReference type="PANTHER" id="PTHR24321">
    <property type="entry name" value="DEHYDROGENASES, SHORT CHAIN"/>
    <property type="match status" value="1"/>
</dbReference>
<evidence type="ECO:0000313" key="3">
    <source>
        <dbReference type="EMBL" id="AZQ61911.1"/>
    </source>
</evidence>
<dbReference type="InterPro" id="IPR036291">
    <property type="entry name" value="NAD(P)-bd_dom_sf"/>
</dbReference>
<dbReference type="AlphaFoldDB" id="A0A3S9P145"/>
<dbReference type="EMBL" id="CP034562">
    <property type="protein sequence ID" value="AZQ61911.1"/>
    <property type="molecule type" value="Genomic_DNA"/>
</dbReference>
<dbReference type="Pfam" id="PF13561">
    <property type="entry name" value="adh_short_C2"/>
    <property type="match status" value="1"/>
</dbReference>